<organism evidence="5 6">
    <name type="scientific">Brevibacterium gallinarum</name>
    <dbReference type="NCBI Taxonomy" id="2762220"/>
    <lineage>
        <taxon>Bacteria</taxon>
        <taxon>Bacillati</taxon>
        <taxon>Actinomycetota</taxon>
        <taxon>Actinomycetes</taxon>
        <taxon>Micrococcales</taxon>
        <taxon>Brevibacteriaceae</taxon>
        <taxon>Brevibacterium</taxon>
    </lineage>
</organism>
<dbReference type="SUPFAM" id="SSF46785">
    <property type="entry name" value="Winged helix' DNA-binding domain"/>
    <property type="match status" value="1"/>
</dbReference>
<sequence>MRKRGVPMADVELDAIDRQLLRLLDADARAPGRALARQLRVAESTVALRIRRLVSTGVIAKFGITVDKDRIGLPLEAMISCQIGHLDRTAIAALRRDAPTWPGVLSVFHMAGSDDFIIHVVATDADALRDFVVDNLASHPAITRTQTNLVFENLPGTGWATALDAD</sequence>
<reference evidence="5 6" key="1">
    <citation type="submission" date="2020-08" db="EMBL/GenBank/DDBJ databases">
        <title>A Genomic Blueprint of the Chicken Gut Microbiome.</title>
        <authorList>
            <person name="Gilroy R."/>
            <person name="Ravi A."/>
            <person name="Getino M."/>
            <person name="Pursley I."/>
            <person name="Horton D.L."/>
            <person name="Alikhan N.-F."/>
            <person name="Baker D."/>
            <person name="Gharbi K."/>
            <person name="Hall N."/>
            <person name="Watson M."/>
            <person name="Adriaenssens E.M."/>
            <person name="Foster-Nyarko E."/>
            <person name="Jarju S."/>
            <person name="Secka A."/>
            <person name="Antonio M."/>
            <person name="Oren A."/>
            <person name="Chaudhuri R."/>
            <person name="La Ragione R.M."/>
            <person name="Hildebrand F."/>
            <person name="Pallen M.J."/>
        </authorList>
    </citation>
    <scope>NUCLEOTIDE SEQUENCE [LARGE SCALE GENOMIC DNA]</scope>
    <source>
        <strain evidence="5 6">Re57</strain>
    </source>
</reference>
<dbReference type="SUPFAM" id="SSF54909">
    <property type="entry name" value="Dimeric alpha+beta barrel"/>
    <property type="match status" value="1"/>
</dbReference>
<dbReference type="InterPro" id="IPR036388">
    <property type="entry name" value="WH-like_DNA-bd_sf"/>
</dbReference>
<dbReference type="PANTHER" id="PTHR30154:SF54">
    <property type="entry name" value="POSSIBLE TRANSCRIPTIONAL REGULATORY PROTEIN (PROBABLY LRP_ASNC-FAMILY)"/>
    <property type="match status" value="1"/>
</dbReference>
<dbReference type="PROSITE" id="PS50956">
    <property type="entry name" value="HTH_ASNC_2"/>
    <property type="match status" value="1"/>
</dbReference>
<evidence type="ECO:0000259" key="4">
    <source>
        <dbReference type="PROSITE" id="PS50956"/>
    </source>
</evidence>
<dbReference type="InterPro" id="IPR000485">
    <property type="entry name" value="AsnC-type_HTH_dom"/>
</dbReference>
<name>A0ABR8WS98_9MICO</name>
<keyword evidence="6" id="KW-1185">Reference proteome</keyword>
<feature type="domain" description="HTH asnC-type" evidence="4">
    <location>
        <begin position="13"/>
        <end position="74"/>
    </location>
</feature>
<evidence type="ECO:0000256" key="2">
    <source>
        <dbReference type="ARBA" id="ARBA00023125"/>
    </source>
</evidence>
<dbReference type="InterPro" id="IPR019888">
    <property type="entry name" value="Tscrpt_reg_AsnC-like"/>
</dbReference>
<proteinExistence type="predicted"/>
<dbReference type="Pfam" id="PF13404">
    <property type="entry name" value="HTH_AsnC-type"/>
    <property type="match status" value="1"/>
</dbReference>
<dbReference type="InterPro" id="IPR011008">
    <property type="entry name" value="Dimeric_a/b-barrel"/>
</dbReference>
<dbReference type="PANTHER" id="PTHR30154">
    <property type="entry name" value="LEUCINE-RESPONSIVE REGULATORY PROTEIN"/>
    <property type="match status" value="1"/>
</dbReference>
<dbReference type="EMBL" id="JACSPY010000002">
    <property type="protein sequence ID" value="MBD8019951.1"/>
    <property type="molecule type" value="Genomic_DNA"/>
</dbReference>
<dbReference type="PRINTS" id="PR00033">
    <property type="entry name" value="HTHASNC"/>
</dbReference>
<dbReference type="InterPro" id="IPR019887">
    <property type="entry name" value="Tscrpt_reg_AsnC/Lrp_C"/>
</dbReference>
<keyword evidence="2" id="KW-0238">DNA-binding</keyword>
<comment type="caution">
    <text evidence="5">The sequence shown here is derived from an EMBL/GenBank/DDBJ whole genome shotgun (WGS) entry which is preliminary data.</text>
</comment>
<dbReference type="Gene3D" id="1.10.10.10">
    <property type="entry name" value="Winged helix-like DNA-binding domain superfamily/Winged helix DNA-binding domain"/>
    <property type="match status" value="1"/>
</dbReference>
<evidence type="ECO:0000313" key="6">
    <source>
        <dbReference type="Proteomes" id="UP000651517"/>
    </source>
</evidence>
<dbReference type="InterPro" id="IPR036390">
    <property type="entry name" value="WH_DNA-bd_sf"/>
</dbReference>
<evidence type="ECO:0000256" key="1">
    <source>
        <dbReference type="ARBA" id="ARBA00023015"/>
    </source>
</evidence>
<evidence type="ECO:0000313" key="5">
    <source>
        <dbReference type="EMBL" id="MBD8019951.1"/>
    </source>
</evidence>
<keyword evidence="3" id="KW-0804">Transcription</keyword>
<gene>
    <name evidence="5" type="ORF">H9634_04025</name>
</gene>
<dbReference type="Proteomes" id="UP000651517">
    <property type="component" value="Unassembled WGS sequence"/>
</dbReference>
<accession>A0ABR8WS98</accession>
<protein>
    <submittedName>
        <fullName evidence="5">Lrp/AsnC family transcriptional regulator</fullName>
    </submittedName>
</protein>
<dbReference type="Pfam" id="PF01037">
    <property type="entry name" value="AsnC_trans_reg"/>
    <property type="match status" value="1"/>
</dbReference>
<keyword evidence="1" id="KW-0805">Transcription regulation</keyword>
<evidence type="ECO:0000256" key="3">
    <source>
        <dbReference type="ARBA" id="ARBA00023163"/>
    </source>
</evidence>
<dbReference type="SMART" id="SM00344">
    <property type="entry name" value="HTH_ASNC"/>
    <property type="match status" value="1"/>
</dbReference>
<dbReference type="Gene3D" id="3.30.70.920">
    <property type="match status" value="1"/>
</dbReference>